<dbReference type="EMBL" id="JARQZJ010000031">
    <property type="protein sequence ID" value="KAK9874270.1"/>
    <property type="molecule type" value="Genomic_DNA"/>
</dbReference>
<evidence type="ECO:0000313" key="1">
    <source>
        <dbReference type="EMBL" id="KAK9874270.1"/>
    </source>
</evidence>
<reference evidence="1 2" key="1">
    <citation type="submission" date="2023-03" db="EMBL/GenBank/DDBJ databases">
        <title>Genome insight into feeding habits of ladybird beetles.</title>
        <authorList>
            <person name="Li H.-S."/>
            <person name="Huang Y.-H."/>
            <person name="Pang H."/>
        </authorList>
    </citation>
    <scope>NUCLEOTIDE SEQUENCE [LARGE SCALE GENOMIC DNA]</scope>
    <source>
        <strain evidence="1">SYSU_2023b</strain>
        <tissue evidence="1">Whole body</tissue>
    </source>
</reference>
<name>A0AAW1TVA9_9CUCU</name>
<accession>A0AAW1TVA9</accession>
<keyword evidence="2" id="KW-1185">Reference proteome</keyword>
<protein>
    <submittedName>
        <fullName evidence="1">Uncharacterized protein</fullName>
    </submittedName>
</protein>
<evidence type="ECO:0000313" key="2">
    <source>
        <dbReference type="Proteomes" id="UP001431783"/>
    </source>
</evidence>
<dbReference type="Proteomes" id="UP001431783">
    <property type="component" value="Unassembled WGS sequence"/>
</dbReference>
<proteinExistence type="predicted"/>
<comment type="caution">
    <text evidence="1">The sequence shown here is derived from an EMBL/GenBank/DDBJ whole genome shotgun (WGS) entry which is preliminary data.</text>
</comment>
<organism evidence="1 2">
    <name type="scientific">Henosepilachna vigintioctopunctata</name>
    <dbReference type="NCBI Taxonomy" id="420089"/>
    <lineage>
        <taxon>Eukaryota</taxon>
        <taxon>Metazoa</taxon>
        <taxon>Ecdysozoa</taxon>
        <taxon>Arthropoda</taxon>
        <taxon>Hexapoda</taxon>
        <taxon>Insecta</taxon>
        <taxon>Pterygota</taxon>
        <taxon>Neoptera</taxon>
        <taxon>Endopterygota</taxon>
        <taxon>Coleoptera</taxon>
        <taxon>Polyphaga</taxon>
        <taxon>Cucujiformia</taxon>
        <taxon>Coccinelloidea</taxon>
        <taxon>Coccinellidae</taxon>
        <taxon>Epilachninae</taxon>
        <taxon>Epilachnini</taxon>
        <taxon>Henosepilachna</taxon>
    </lineage>
</organism>
<dbReference type="AlphaFoldDB" id="A0AAW1TVA9"/>
<sequence>VCSRKYHLQCVKIKDVLVKTLNACKNLFWFGDDCVADVNSKLEVNKSLHKLEQSIQECKQNTIDILIHSEDKPESYGEHSGARVLKMQQFPPLIIPPKNGNQDSTITKNIVTIIR</sequence>
<feature type="non-terminal residue" evidence="1">
    <location>
        <position position="1"/>
    </location>
</feature>
<gene>
    <name evidence="1" type="ORF">WA026_002623</name>
</gene>